<protein>
    <submittedName>
        <fullName evidence="2">Uncharacterized protein</fullName>
    </submittedName>
</protein>
<dbReference type="STRING" id="742152.A0A2H3IWD5"/>
<feature type="region of interest" description="Disordered" evidence="1">
    <location>
        <begin position="137"/>
        <end position="179"/>
    </location>
</feature>
<dbReference type="EMBL" id="KB467831">
    <property type="protein sequence ID" value="PCH34302.1"/>
    <property type="molecule type" value="Genomic_DNA"/>
</dbReference>
<dbReference type="OMA" id="NACAMPE"/>
<dbReference type="AlphaFoldDB" id="A0A2H3IWD5"/>
<gene>
    <name evidence="2" type="ORF">WOLCODRAFT_135615</name>
</gene>
<feature type="compositionally biased region" description="Low complexity" evidence="1">
    <location>
        <begin position="196"/>
        <end position="215"/>
    </location>
</feature>
<evidence type="ECO:0000313" key="2">
    <source>
        <dbReference type="EMBL" id="PCH34302.1"/>
    </source>
</evidence>
<keyword evidence="3" id="KW-1185">Reference proteome</keyword>
<reference evidence="2 3" key="1">
    <citation type="journal article" date="2012" name="Science">
        <title>The Paleozoic origin of enzymatic lignin decomposition reconstructed from 31 fungal genomes.</title>
        <authorList>
            <person name="Floudas D."/>
            <person name="Binder M."/>
            <person name="Riley R."/>
            <person name="Barry K."/>
            <person name="Blanchette R.A."/>
            <person name="Henrissat B."/>
            <person name="Martinez A.T."/>
            <person name="Otillar R."/>
            <person name="Spatafora J.W."/>
            <person name="Yadav J.S."/>
            <person name="Aerts A."/>
            <person name="Benoit I."/>
            <person name="Boyd A."/>
            <person name="Carlson A."/>
            <person name="Copeland A."/>
            <person name="Coutinho P.M."/>
            <person name="de Vries R.P."/>
            <person name="Ferreira P."/>
            <person name="Findley K."/>
            <person name="Foster B."/>
            <person name="Gaskell J."/>
            <person name="Glotzer D."/>
            <person name="Gorecki P."/>
            <person name="Heitman J."/>
            <person name="Hesse C."/>
            <person name="Hori C."/>
            <person name="Igarashi K."/>
            <person name="Jurgens J.A."/>
            <person name="Kallen N."/>
            <person name="Kersten P."/>
            <person name="Kohler A."/>
            <person name="Kuees U."/>
            <person name="Kumar T.K.A."/>
            <person name="Kuo A."/>
            <person name="LaButti K."/>
            <person name="Larrondo L.F."/>
            <person name="Lindquist E."/>
            <person name="Ling A."/>
            <person name="Lombard V."/>
            <person name="Lucas S."/>
            <person name="Lundell T."/>
            <person name="Martin R."/>
            <person name="McLaughlin D.J."/>
            <person name="Morgenstern I."/>
            <person name="Morin E."/>
            <person name="Murat C."/>
            <person name="Nagy L.G."/>
            <person name="Nolan M."/>
            <person name="Ohm R.A."/>
            <person name="Patyshakuliyeva A."/>
            <person name="Rokas A."/>
            <person name="Ruiz-Duenas F.J."/>
            <person name="Sabat G."/>
            <person name="Salamov A."/>
            <person name="Samejima M."/>
            <person name="Schmutz J."/>
            <person name="Slot J.C."/>
            <person name="St John F."/>
            <person name="Stenlid J."/>
            <person name="Sun H."/>
            <person name="Sun S."/>
            <person name="Syed K."/>
            <person name="Tsang A."/>
            <person name="Wiebenga A."/>
            <person name="Young D."/>
            <person name="Pisabarro A."/>
            <person name="Eastwood D.C."/>
            <person name="Martin F."/>
            <person name="Cullen D."/>
            <person name="Grigoriev I.V."/>
            <person name="Hibbett D.S."/>
        </authorList>
    </citation>
    <scope>NUCLEOTIDE SEQUENCE [LARGE SCALE GENOMIC DNA]</scope>
    <source>
        <strain evidence="2 3">MD-104</strain>
    </source>
</reference>
<feature type="region of interest" description="Disordered" evidence="1">
    <location>
        <begin position="1"/>
        <end position="22"/>
    </location>
</feature>
<accession>A0A2H3IWD5</accession>
<dbReference type="OrthoDB" id="3204502at2759"/>
<evidence type="ECO:0000256" key="1">
    <source>
        <dbReference type="SAM" id="MobiDB-lite"/>
    </source>
</evidence>
<dbReference type="Proteomes" id="UP000218811">
    <property type="component" value="Unassembled WGS sequence"/>
</dbReference>
<feature type="compositionally biased region" description="Acidic residues" evidence="1">
    <location>
        <begin position="96"/>
        <end position="107"/>
    </location>
</feature>
<feature type="region of interest" description="Disordered" evidence="1">
    <location>
        <begin position="196"/>
        <end position="232"/>
    </location>
</feature>
<organism evidence="2 3">
    <name type="scientific">Wolfiporia cocos (strain MD-104)</name>
    <name type="common">Brown rot fungus</name>
    <dbReference type="NCBI Taxonomy" id="742152"/>
    <lineage>
        <taxon>Eukaryota</taxon>
        <taxon>Fungi</taxon>
        <taxon>Dikarya</taxon>
        <taxon>Basidiomycota</taxon>
        <taxon>Agaricomycotina</taxon>
        <taxon>Agaricomycetes</taxon>
        <taxon>Polyporales</taxon>
        <taxon>Phaeolaceae</taxon>
        <taxon>Wolfiporia</taxon>
    </lineage>
</organism>
<sequence length="248" mass="27527">MTIQPRPILKRDSPPPPLSDDLPFSMCDHILSPRVHFPPTPCMSSMKFTHSSQAYDRAPIVVSPNNGCLIPKRDRRLRSPLVHPKGARGRMHPSEDEHDYESDDEEVEEVEVVEEVKGSYFHPRAYEACTLEPVDTATGSFDVSPPPSLVPDLSPSDESDDPVRTPPDPLASAQEPKHFPPRFTAFAELYPLANESSIDSRCLSPRSSSQSTQTMTRRKTRPSLVRSEKAYRSLAASSDLDEGCLGGF</sequence>
<proteinExistence type="predicted"/>
<feature type="region of interest" description="Disordered" evidence="1">
    <location>
        <begin position="76"/>
        <end position="107"/>
    </location>
</feature>
<evidence type="ECO:0000313" key="3">
    <source>
        <dbReference type="Proteomes" id="UP000218811"/>
    </source>
</evidence>
<name>A0A2H3IWD5_WOLCO</name>